<comment type="caution">
    <text evidence="2">The sequence shown here is derived from an EMBL/GenBank/DDBJ whole genome shotgun (WGS) entry which is preliminary data.</text>
</comment>
<accession>A0A0G1ZQ19</accession>
<dbReference type="AlphaFoldDB" id="A0A0G1ZQ19"/>
<evidence type="ECO:0000259" key="1">
    <source>
        <dbReference type="Pfam" id="PF01978"/>
    </source>
</evidence>
<dbReference type="InterPro" id="IPR036388">
    <property type="entry name" value="WH-like_DNA-bd_sf"/>
</dbReference>
<dbReference type="PANTHER" id="PTHR34293:SF1">
    <property type="entry name" value="HTH-TYPE TRANSCRIPTIONAL REGULATOR TRMBL2"/>
    <property type="match status" value="1"/>
</dbReference>
<dbReference type="InterPro" id="IPR051797">
    <property type="entry name" value="TrmB-like"/>
</dbReference>
<dbReference type="Gene3D" id="1.10.10.10">
    <property type="entry name" value="Winged helix-like DNA-binding domain superfamily/Winged helix DNA-binding domain"/>
    <property type="match status" value="1"/>
</dbReference>
<organism evidence="2 3">
    <name type="scientific">Candidatus Uhrbacteria bacterium GW2011_GWD2_52_7</name>
    <dbReference type="NCBI Taxonomy" id="1618989"/>
    <lineage>
        <taxon>Bacteria</taxon>
        <taxon>Candidatus Uhriibacteriota</taxon>
    </lineage>
</organism>
<dbReference type="InterPro" id="IPR011991">
    <property type="entry name" value="ArsR-like_HTH"/>
</dbReference>
<proteinExistence type="predicted"/>
<dbReference type="PANTHER" id="PTHR34293">
    <property type="entry name" value="HTH-TYPE TRANSCRIPTIONAL REGULATOR TRMBL2"/>
    <property type="match status" value="1"/>
</dbReference>
<dbReference type="Pfam" id="PF01978">
    <property type="entry name" value="TrmB"/>
    <property type="match status" value="1"/>
</dbReference>
<dbReference type="CDD" id="cd00090">
    <property type="entry name" value="HTH_ARSR"/>
    <property type="match status" value="1"/>
</dbReference>
<dbReference type="InterPro" id="IPR036390">
    <property type="entry name" value="WH_DNA-bd_sf"/>
</dbReference>
<dbReference type="EMBL" id="LCRD01000015">
    <property type="protein sequence ID" value="KKW30312.1"/>
    <property type="molecule type" value="Genomic_DNA"/>
</dbReference>
<reference evidence="2 3" key="1">
    <citation type="journal article" date="2015" name="Nature">
        <title>rRNA introns, odd ribosomes, and small enigmatic genomes across a large radiation of phyla.</title>
        <authorList>
            <person name="Brown C.T."/>
            <person name="Hug L.A."/>
            <person name="Thomas B.C."/>
            <person name="Sharon I."/>
            <person name="Castelle C.J."/>
            <person name="Singh A."/>
            <person name="Wilkins M.J."/>
            <person name="Williams K.H."/>
            <person name="Banfield J.F."/>
        </authorList>
    </citation>
    <scope>NUCLEOTIDE SEQUENCE [LARGE SCALE GENOMIC DNA]</scope>
</reference>
<evidence type="ECO:0000313" key="3">
    <source>
        <dbReference type="Proteomes" id="UP000034846"/>
    </source>
</evidence>
<dbReference type="InterPro" id="IPR002831">
    <property type="entry name" value="Tscrpt_reg_TrmB_N"/>
</dbReference>
<dbReference type="Proteomes" id="UP000034846">
    <property type="component" value="Unassembled WGS sequence"/>
</dbReference>
<feature type="domain" description="Transcription regulator TrmB N-terminal" evidence="1">
    <location>
        <begin position="22"/>
        <end position="87"/>
    </location>
</feature>
<sequence length="262" mass="29414">MTWPQFRRKIAAMDGYETLFSSLGLAPKEARVYLTLLKEGPSSVRQLATATGINRGTVYDVLKELQAYSLVRFYNAETRQYFVAAPPKRLEELAAEKRDGLARASAELSSVIPELEALFDGGDRTPVARMFEGADGVRSILEDVLSSMSQHAGDEYYVYSSSAVRDAGLYRAFPDYTQQRIDRGIRVKNISFGKRVSGTSGLDERKWIDQLAGAPTYVLMYAGKVAHIFLDTKGEFVGLIIDNRAVFETQKLLFLEFWHRLS</sequence>
<gene>
    <name evidence="2" type="ORF">UY72_C0015G0009</name>
</gene>
<dbReference type="SUPFAM" id="SSF46785">
    <property type="entry name" value="Winged helix' DNA-binding domain"/>
    <property type="match status" value="1"/>
</dbReference>
<name>A0A0G1ZQ19_9BACT</name>
<evidence type="ECO:0000313" key="2">
    <source>
        <dbReference type="EMBL" id="KKW30312.1"/>
    </source>
</evidence>
<protein>
    <recommendedName>
        <fullName evidence="1">Transcription regulator TrmB N-terminal domain-containing protein</fullName>
    </recommendedName>
</protein>